<keyword evidence="3" id="KW-1185">Reference proteome</keyword>
<sequence>MSAVLLGIMTCLLLGANTPEAKAESGGNPLVGDLSPEQLFEAFPSFAEGYVAFDVGAGSIQLPLDTTVLVFFGTWCHDSEREVPRLLKLLRTAGLSEEKLMLIGLDYRKREPEGRAAQLDVQYTPTAIFLRQGVEVGRIVERPNTTLQEAIKQIFDVSI</sequence>
<evidence type="ECO:0000313" key="2">
    <source>
        <dbReference type="EMBL" id="UZP75270.1"/>
    </source>
</evidence>
<evidence type="ECO:0000313" key="3">
    <source>
        <dbReference type="Proteomes" id="UP001317963"/>
    </source>
</evidence>
<dbReference type="EMBL" id="CP036501">
    <property type="protein sequence ID" value="UZP75270.1"/>
    <property type="molecule type" value="Genomic_DNA"/>
</dbReference>
<dbReference type="RefSeq" id="WP_279241753.1">
    <property type="nucleotide sequence ID" value="NZ_CP036501.1"/>
</dbReference>
<reference evidence="2 3" key="1">
    <citation type="submission" date="2019-02" db="EMBL/GenBank/DDBJ databases">
        <title>Halieaceae_genomes.</title>
        <authorList>
            <person name="Li S.-H."/>
        </authorList>
    </citation>
    <scope>NUCLEOTIDE SEQUENCE [LARGE SCALE GENOMIC DNA]</scope>
    <source>
        <strain evidence="2 3">JH123</strain>
    </source>
</reference>
<evidence type="ECO:0000259" key="1">
    <source>
        <dbReference type="PROSITE" id="PS51352"/>
    </source>
</evidence>
<dbReference type="InterPro" id="IPR013766">
    <property type="entry name" value="Thioredoxin_domain"/>
</dbReference>
<dbReference type="SUPFAM" id="SSF52833">
    <property type="entry name" value="Thioredoxin-like"/>
    <property type="match status" value="1"/>
</dbReference>
<accession>A0ABY6Q8B4</accession>
<name>A0ABY6Q8B4_9GAMM</name>
<protein>
    <submittedName>
        <fullName evidence="2">Thioredoxin</fullName>
    </submittedName>
</protein>
<dbReference type="InterPro" id="IPR036249">
    <property type="entry name" value="Thioredoxin-like_sf"/>
</dbReference>
<dbReference type="Gene3D" id="3.40.30.10">
    <property type="entry name" value="Glutaredoxin"/>
    <property type="match status" value="1"/>
</dbReference>
<gene>
    <name evidence="2" type="ORF">E0F26_11230</name>
</gene>
<feature type="domain" description="Thioredoxin" evidence="1">
    <location>
        <begin position="29"/>
        <end position="156"/>
    </location>
</feature>
<dbReference type="Proteomes" id="UP001317963">
    <property type="component" value="Chromosome"/>
</dbReference>
<dbReference type="CDD" id="cd02947">
    <property type="entry name" value="TRX_family"/>
    <property type="match status" value="1"/>
</dbReference>
<dbReference type="PROSITE" id="PS51352">
    <property type="entry name" value="THIOREDOXIN_2"/>
    <property type="match status" value="1"/>
</dbReference>
<organism evidence="2 3">
    <name type="scientific">Candidatus Paraluminiphilus aquimaris</name>
    <dbReference type="NCBI Taxonomy" id="2518994"/>
    <lineage>
        <taxon>Bacteria</taxon>
        <taxon>Pseudomonadati</taxon>
        <taxon>Pseudomonadota</taxon>
        <taxon>Gammaproteobacteria</taxon>
        <taxon>Cellvibrionales</taxon>
        <taxon>Halieaceae</taxon>
        <taxon>Candidatus Paraluminiphilus</taxon>
    </lineage>
</organism>
<proteinExistence type="predicted"/>